<dbReference type="Gene3D" id="3.40.50.2300">
    <property type="match status" value="1"/>
</dbReference>
<keyword evidence="6" id="KW-1185">Reference proteome</keyword>
<accession>T2GBF9</accession>
<feature type="compositionally biased region" description="Pro residues" evidence="3">
    <location>
        <begin position="9"/>
        <end position="21"/>
    </location>
</feature>
<dbReference type="Pfam" id="PF00072">
    <property type="entry name" value="Response_reg"/>
    <property type="match status" value="1"/>
</dbReference>
<dbReference type="HOGENOM" id="CLU_000445_69_17_7"/>
<dbReference type="PANTHER" id="PTHR44591:SF22">
    <property type="entry name" value="CHEY SUBFAMILY"/>
    <property type="match status" value="1"/>
</dbReference>
<feature type="modified residue" description="4-aspartylphosphate" evidence="2">
    <location>
        <position position="79"/>
    </location>
</feature>
<dbReference type="eggNOG" id="COG0745">
    <property type="taxonomic scope" value="Bacteria"/>
</dbReference>
<dbReference type="EMBL" id="CP006585">
    <property type="protein sequence ID" value="AGW13925.1"/>
    <property type="molecule type" value="Genomic_DNA"/>
</dbReference>
<keyword evidence="1 2" id="KW-0597">Phosphoprotein</keyword>
<name>T2GBF9_MEGG1</name>
<evidence type="ECO:0000256" key="2">
    <source>
        <dbReference type="PROSITE-ProRule" id="PRU00169"/>
    </source>
</evidence>
<dbReference type="SUPFAM" id="SSF52172">
    <property type="entry name" value="CheY-like"/>
    <property type="match status" value="1"/>
</dbReference>
<organism evidence="5 6">
    <name type="scientific">Megalodesulfovibrio gigas (strain ATCC 19364 / DSM 1382 / NCIMB 9332 / VKM B-1759)</name>
    <name type="common">Desulfovibrio gigas</name>
    <dbReference type="NCBI Taxonomy" id="1121448"/>
    <lineage>
        <taxon>Bacteria</taxon>
        <taxon>Pseudomonadati</taxon>
        <taxon>Thermodesulfobacteriota</taxon>
        <taxon>Desulfovibrionia</taxon>
        <taxon>Desulfovibrionales</taxon>
        <taxon>Desulfovibrionaceae</taxon>
        <taxon>Megalodesulfovibrio</taxon>
    </lineage>
</organism>
<proteinExistence type="predicted"/>
<dbReference type="Proteomes" id="UP000016587">
    <property type="component" value="Chromosome"/>
</dbReference>
<dbReference type="PROSITE" id="PS50110">
    <property type="entry name" value="RESPONSE_REGULATORY"/>
    <property type="match status" value="1"/>
</dbReference>
<dbReference type="KEGG" id="dgg:DGI_2166"/>
<dbReference type="AlphaFoldDB" id="T2GBF9"/>
<evidence type="ECO:0000313" key="6">
    <source>
        <dbReference type="Proteomes" id="UP000016587"/>
    </source>
</evidence>
<dbReference type="InterPro" id="IPR050595">
    <property type="entry name" value="Bact_response_regulator"/>
</dbReference>
<feature type="region of interest" description="Disordered" evidence="3">
    <location>
        <begin position="1"/>
        <end position="24"/>
    </location>
</feature>
<gene>
    <name evidence="5" type="ORF">DGI_2166</name>
</gene>
<reference evidence="6" key="2">
    <citation type="submission" date="2013-07" db="EMBL/GenBank/DDBJ databases">
        <authorList>
            <person name="Morais-Silva F.O."/>
            <person name="Rezende A.M."/>
            <person name="Pimentel C."/>
            <person name="Resende D.M."/>
            <person name="Santos C.I."/>
            <person name="Clemente C."/>
            <person name="de Oliveira L.M."/>
            <person name="da Silva S.M."/>
            <person name="Costa D.A."/>
            <person name="Varela-Raposo A."/>
            <person name="Horacio E.C.A."/>
            <person name="Matos M."/>
            <person name="Flores O."/>
            <person name="Ruiz J.C."/>
            <person name="Rodrigues-Pousada C."/>
        </authorList>
    </citation>
    <scope>NUCLEOTIDE SEQUENCE [LARGE SCALE GENOMIC DNA]</scope>
    <source>
        <strain evidence="6">ATCC 19364 / DSM 1382 / NCIMB 9332 / VKM B-1759</strain>
    </source>
</reference>
<dbReference type="InterPro" id="IPR011006">
    <property type="entry name" value="CheY-like_superfamily"/>
</dbReference>
<dbReference type="PATRIC" id="fig|1121448.10.peg.2120"/>
<evidence type="ECO:0000256" key="1">
    <source>
        <dbReference type="ARBA" id="ARBA00022553"/>
    </source>
</evidence>
<evidence type="ECO:0000259" key="4">
    <source>
        <dbReference type="PROSITE" id="PS50110"/>
    </source>
</evidence>
<dbReference type="InterPro" id="IPR001789">
    <property type="entry name" value="Sig_transdc_resp-reg_receiver"/>
</dbReference>
<sequence>MEEIEAPPVSSPVPAPAPPAPHSLSRSLVVVDDEPHIRMLMEEALEELEDDDVRMLFARDGQEGLELIRRERPRLVFLDVMMPRMNGYQVCERVKGDPDLRGVCIVMLSAKGQEVDRIKGEAVGADLYMTKPFSPMELLATARRLLGLARAAA</sequence>
<evidence type="ECO:0000313" key="5">
    <source>
        <dbReference type="EMBL" id="AGW13925.1"/>
    </source>
</evidence>
<dbReference type="GO" id="GO:0000160">
    <property type="term" value="P:phosphorelay signal transduction system"/>
    <property type="evidence" value="ECO:0007669"/>
    <property type="project" value="InterPro"/>
</dbReference>
<dbReference type="STRING" id="1121448.DGI_2166"/>
<protein>
    <submittedName>
        <fullName evidence="5">Putative response regulator receiver protein</fullName>
    </submittedName>
</protein>
<evidence type="ECO:0000256" key="3">
    <source>
        <dbReference type="SAM" id="MobiDB-lite"/>
    </source>
</evidence>
<dbReference type="SMART" id="SM00448">
    <property type="entry name" value="REC"/>
    <property type="match status" value="1"/>
</dbReference>
<reference evidence="5 6" key="1">
    <citation type="journal article" date="2013" name="J. Bacteriol.">
        <title>Roles of HynAB and Ech, the only two hydrogenases found in the model sulfate reducer Desulfovibrio gigas.</title>
        <authorList>
            <person name="Morais-Silva F.O."/>
            <person name="Santos C.I."/>
            <person name="Rodrigues R."/>
            <person name="Pereira I.A."/>
            <person name="Rodrigues-Pousada C."/>
        </authorList>
    </citation>
    <scope>NUCLEOTIDE SEQUENCE [LARGE SCALE GENOMIC DNA]</scope>
    <source>
        <strain evidence="6">ATCC 19364 / DSM 1382 / NCIMB 9332 / VKM B-1759</strain>
    </source>
</reference>
<feature type="domain" description="Response regulatory" evidence="4">
    <location>
        <begin position="27"/>
        <end position="146"/>
    </location>
</feature>
<dbReference type="PANTHER" id="PTHR44591">
    <property type="entry name" value="STRESS RESPONSE REGULATOR PROTEIN 1"/>
    <property type="match status" value="1"/>
</dbReference>